<dbReference type="Proteomes" id="UP000282674">
    <property type="component" value="Unassembled WGS sequence"/>
</dbReference>
<reference evidence="1 2" key="1">
    <citation type="submission" date="2018-10" db="EMBL/GenBank/DDBJ databases">
        <title>Isolation from soil.</title>
        <authorList>
            <person name="Hu J."/>
        </authorList>
    </citation>
    <scope>NUCLEOTIDE SEQUENCE [LARGE SCALE GENOMIC DNA]</scope>
    <source>
        <strain evidence="1 2">NEAU-Ht49</strain>
    </source>
</reference>
<dbReference type="EMBL" id="RFFG01000010">
    <property type="protein sequence ID" value="RMI46135.1"/>
    <property type="molecule type" value="Genomic_DNA"/>
</dbReference>
<accession>A0A3M2MBY3</accession>
<name>A0A3M2MBY3_9ACTN</name>
<keyword evidence="2" id="KW-1185">Reference proteome</keyword>
<sequence>MAGLDEDDDAGLEDALEGAACAVPRSSTESIVSPGRVWCAAVAMMAAATDALEVFAMRGSVSGIRRARQFRDVLEILGEQSRADELNELVRARLRATR</sequence>
<gene>
    <name evidence="1" type="ORF">EBO15_07895</name>
</gene>
<organism evidence="1 2">
    <name type="scientific">Actinomadura harenae</name>
    <dbReference type="NCBI Taxonomy" id="2483351"/>
    <lineage>
        <taxon>Bacteria</taxon>
        <taxon>Bacillati</taxon>
        <taxon>Actinomycetota</taxon>
        <taxon>Actinomycetes</taxon>
        <taxon>Streptosporangiales</taxon>
        <taxon>Thermomonosporaceae</taxon>
        <taxon>Actinomadura</taxon>
    </lineage>
</organism>
<evidence type="ECO:0000313" key="1">
    <source>
        <dbReference type="EMBL" id="RMI46135.1"/>
    </source>
</evidence>
<evidence type="ECO:0000313" key="2">
    <source>
        <dbReference type="Proteomes" id="UP000282674"/>
    </source>
</evidence>
<proteinExistence type="predicted"/>
<dbReference type="AlphaFoldDB" id="A0A3M2MBY3"/>
<dbReference type="RefSeq" id="WP_147481418.1">
    <property type="nucleotide sequence ID" value="NZ_JBHSKC010000013.1"/>
</dbReference>
<protein>
    <submittedName>
        <fullName evidence="1">Uncharacterized protein</fullName>
    </submittedName>
</protein>
<comment type="caution">
    <text evidence="1">The sequence shown here is derived from an EMBL/GenBank/DDBJ whole genome shotgun (WGS) entry which is preliminary data.</text>
</comment>